<gene>
    <name evidence="6" type="ORF">LNKW23_21480</name>
</gene>
<evidence type="ECO:0000256" key="4">
    <source>
        <dbReference type="PROSITE-ProRule" id="PRU00473"/>
    </source>
</evidence>
<keyword evidence="2 4" id="KW-0472">Membrane</keyword>
<evidence type="ECO:0000313" key="6">
    <source>
        <dbReference type="EMBL" id="GMG82935.1"/>
    </source>
</evidence>
<dbReference type="EMBL" id="BSYI01000014">
    <property type="protein sequence ID" value="GMG82935.1"/>
    <property type="molecule type" value="Genomic_DNA"/>
</dbReference>
<evidence type="ECO:0000256" key="1">
    <source>
        <dbReference type="ARBA" id="ARBA00004442"/>
    </source>
</evidence>
<dbReference type="Pfam" id="PF00691">
    <property type="entry name" value="OmpA"/>
    <property type="match status" value="1"/>
</dbReference>
<comment type="caution">
    <text evidence="6">The sequence shown here is derived from an EMBL/GenBank/DDBJ whole genome shotgun (WGS) entry which is preliminary data.</text>
</comment>
<evidence type="ECO:0000259" key="5">
    <source>
        <dbReference type="PROSITE" id="PS51123"/>
    </source>
</evidence>
<dbReference type="PRINTS" id="PR01021">
    <property type="entry name" value="OMPADOMAIN"/>
</dbReference>
<dbReference type="PROSITE" id="PS51123">
    <property type="entry name" value="OMPA_2"/>
    <property type="match status" value="1"/>
</dbReference>
<dbReference type="InterPro" id="IPR006664">
    <property type="entry name" value="OMP_bac"/>
</dbReference>
<accession>A0ABQ6LI27</accession>
<dbReference type="Proteomes" id="UP001239909">
    <property type="component" value="Unassembled WGS sequence"/>
</dbReference>
<evidence type="ECO:0000256" key="3">
    <source>
        <dbReference type="ARBA" id="ARBA00023237"/>
    </source>
</evidence>
<dbReference type="PANTHER" id="PTHR30329:SF21">
    <property type="entry name" value="LIPOPROTEIN YIAD-RELATED"/>
    <property type="match status" value="1"/>
</dbReference>
<sequence length="211" mass="22943">MKKALFMIALLGTGLVLNGCTRPAGGGERSSEIGQSVDLTFARQVAYKTPDDFLTDLGRVFAAETEDTVTFAFNSSRLDSTARGVLRGQAAWLREHPEVRMRIEGHTDAVGGERYNDRLGLRRARAVVNYLASRGVSRSRLDAVESYGETQLAVDTPDRERRNRRAITRVAGFVRNFVGDGMDGRKAQRAIGSYLGIGGAGTVSDSDVDVN</sequence>
<reference evidence="6 7" key="1">
    <citation type="submission" date="2023-04" db="EMBL/GenBank/DDBJ databases">
        <title>Marinoamorphus aggregata gen. nov., sp. Nov., isolate from tissue of brittle star Ophioplocus japonicus.</title>
        <authorList>
            <person name="Kawano K."/>
            <person name="Sawayama S."/>
            <person name="Nakagawa S."/>
        </authorList>
    </citation>
    <scope>NUCLEOTIDE SEQUENCE [LARGE SCALE GENOMIC DNA]</scope>
    <source>
        <strain evidence="6 7">NKW23</strain>
    </source>
</reference>
<comment type="subcellular location">
    <subcellularLocation>
        <location evidence="1">Cell outer membrane</location>
    </subcellularLocation>
</comment>
<dbReference type="InterPro" id="IPR050330">
    <property type="entry name" value="Bact_OuterMem_StrucFunc"/>
</dbReference>
<feature type="domain" description="OmpA-like" evidence="5">
    <location>
        <begin position="58"/>
        <end position="178"/>
    </location>
</feature>
<dbReference type="CDD" id="cd07185">
    <property type="entry name" value="OmpA_C-like"/>
    <property type="match status" value="1"/>
</dbReference>
<protein>
    <recommendedName>
        <fullName evidence="5">OmpA-like domain-containing protein</fullName>
    </recommendedName>
</protein>
<dbReference type="InterPro" id="IPR036737">
    <property type="entry name" value="OmpA-like_sf"/>
</dbReference>
<dbReference type="PANTHER" id="PTHR30329">
    <property type="entry name" value="STATOR ELEMENT OF FLAGELLAR MOTOR COMPLEX"/>
    <property type="match status" value="1"/>
</dbReference>
<keyword evidence="7" id="KW-1185">Reference proteome</keyword>
<evidence type="ECO:0000313" key="7">
    <source>
        <dbReference type="Proteomes" id="UP001239909"/>
    </source>
</evidence>
<name>A0ABQ6LI27_9RHOB</name>
<keyword evidence="3" id="KW-0998">Cell outer membrane</keyword>
<organism evidence="6 7">
    <name type="scientific">Paralimibaculum aggregatum</name>
    <dbReference type="NCBI Taxonomy" id="3036245"/>
    <lineage>
        <taxon>Bacteria</taxon>
        <taxon>Pseudomonadati</taxon>
        <taxon>Pseudomonadota</taxon>
        <taxon>Alphaproteobacteria</taxon>
        <taxon>Rhodobacterales</taxon>
        <taxon>Paracoccaceae</taxon>
        <taxon>Paralimibaculum</taxon>
    </lineage>
</organism>
<dbReference type="SUPFAM" id="SSF103088">
    <property type="entry name" value="OmpA-like"/>
    <property type="match status" value="1"/>
</dbReference>
<dbReference type="InterPro" id="IPR006665">
    <property type="entry name" value="OmpA-like"/>
</dbReference>
<dbReference type="Gene3D" id="3.30.1330.60">
    <property type="entry name" value="OmpA-like domain"/>
    <property type="match status" value="1"/>
</dbReference>
<proteinExistence type="predicted"/>
<dbReference type="RefSeq" id="WP_285671726.1">
    <property type="nucleotide sequence ID" value="NZ_BSYI01000014.1"/>
</dbReference>
<evidence type="ECO:0000256" key="2">
    <source>
        <dbReference type="ARBA" id="ARBA00023136"/>
    </source>
</evidence>